<evidence type="ECO:0000313" key="8">
    <source>
        <dbReference type="Proteomes" id="UP000228934"/>
    </source>
</evidence>
<keyword evidence="8" id="KW-1185">Reference proteome</keyword>
<evidence type="ECO:0000259" key="6">
    <source>
        <dbReference type="SMART" id="SM00092"/>
    </source>
</evidence>
<reference evidence="8" key="1">
    <citation type="journal article" date="2017" name="Nat. Commun.">
        <title>The North American bullfrog draft genome provides insight into hormonal regulation of long noncoding RNA.</title>
        <authorList>
            <person name="Hammond S.A."/>
            <person name="Warren R.L."/>
            <person name="Vandervalk B.P."/>
            <person name="Kucuk E."/>
            <person name="Khan H."/>
            <person name="Gibb E.A."/>
            <person name="Pandoh P."/>
            <person name="Kirk H."/>
            <person name="Zhao Y."/>
            <person name="Jones M."/>
            <person name="Mungall A.J."/>
            <person name="Coope R."/>
            <person name="Pleasance S."/>
            <person name="Moore R.A."/>
            <person name="Holt R.A."/>
            <person name="Round J.M."/>
            <person name="Ohora S."/>
            <person name="Walle B.V."/>
            <person name="Veldhoen N."/>
            <person name="Helbing C.C."/>
            <person name="Birol I."/>
        </authorList>
    </citation>
    <scope>NUCLEOTIDE SEQUENCE [LARGE SCALE GENOMIC DNA]</scope>
</reference>
<evidence type="ECO:0000256" key="1">
    <source>
        <dbReference type="ARBA" id="ARBA00005600"/>
    </source>
</evidence>
<dbReference type="GO" id="GO:0004519">
    <property type="term" value="F:endonuclease activity"/>
    <property type="evidence" value="ECO:0007669"/>
    <property type="project" value="UniProtKB-KW"/>
</dbReference>
<dbReference type="PANTHER" id="PTHR11437">
    <property type="entry name" value="RIBONUCLEASE"/>
    <property type="match status" value="1"/>
</dbReference>
<dbReference type="InterPro" id="IPR036816">
    <property type="entry name" value="RNaseA-like_dom_sf"/>
</dbReference>
<dbReference type="InterPro" id="IPR023412">
    <property type="entry name" value="RNaseA_domain"/>
</dbReference>
<dbReference type="Pfam" id="PF00074">
    <property type="entry name" value="RnaseA"/>
    <property type="match status" value="1"/>
</dbReference>
<dbReference type="GO" id="GO:0050830">
    <property type="term" value="P:defense response to Gram-positive bacterium"/>
    <property type="evidence" value="ECO:0007669"/>
    <property type="project" value="TreeGrafter"/>
</dbReference>
<dbReference type="CDD" id="cd06265">
    <property type="entry name" value="RNase_A_canonical"/>
    <property type="match status" value="1"/>
</dbReference>
<gene>
    <name evidence="7" type="ORF">AB205_0044800</name>
</gene>
<accession>A0A2G9S8L3</accession>
<evidence type="ECO:0000256" key="4">
    <source>
        <dbReference type="ARBA" id="ARBA00022801"/>
    </source>
</evidence>
<dbReference type="PANTHER" id="PTHR11437:SF66">
    <property type="entry name" value="RNASE 3"/>
    <property type="match status" value="1"/>
</dbReference>
<dbReference type="PROSITE" id="PS00127">
    <property type="entry name" value="RNASE_PANCREATIC"/>
    <property type="match status" value="1"/>
</dbReference>
<dbReference type="GO" id="GO:0004540">
    <property type="term" value="F:RNA nuclease activity"/>
    <property type="evidence" value="ECO:0007669"/>
    <property type="project" value="TreeGrafter"/>
</dbReference>
<name>A0A2G9S8L3_AQUCT</name>
<dbReference type="SMART" id="SM00092">
    <property type="entry name" value="RNAse_Pc"/>
    <property type="match status" value="1"/>
</dbReference>
<dbReference type="AlphaFoldDB" id="A0A2G9S8L3"/>
<dbReference type="GO" id="GO:0003676">
    <property type="term" value="F:nucleic acid binding"/>
    <property type="evidence" value="ECO:0007669"/>
    <property type="project" value="InterPro"/>
</dbReference>
<dbReference type="InterPro" id="IPR001427">
    <property type="entry name" value="RNaseA"/>
</dbReference>
<protein>
    <submittedName>
        <fullName evidence="7">Amphinase-1</fullName>
    </submittedName>
</protein>
<comment type="similarity">
    <text evidence="1 5">Belongs to the pancreatic ribonuclease family.</text>
</comment>
<dbReference type="InterPro" id="IPR023411">
    <property type="entry name" value="RNaseA_AS"/>
</dbReference>
<evidence type="ECO:0000256" key="3">
    <source>
        <dbReference type="ARBA" id="ARBA00022759"/>
    </source>
</evidence>
<dbReference type="Proteomes" id="UP000228934">
    <property type="component" value="Unassembled WGS sequence"/>
</dbReference>
<sequence length="144" mass="16157">MVILENMTGKMFSVTTLLVISGILFGLSQCQLKENREWEKFKTKHITSQTVAAFNCNRTMNDPLYTPDGQCKSANTFIHSTTGTIKEICRNVAGPVNKSSKQKFPLTTCTKTIRCEYSQSNQTNFICVTCKANLPIHFFKIGTC</sequence>
<keyword evidence="2 5" id="KW-0540">Nuclease</keyword>
<dbReference type="GO" id="GO:0016787">
    <property type="term" value="F:hydrolase activity"/>
    <property type="evidence" value="ECO:0007669"/>
    <property type="project" value="UniProtKB-KW"/>
</dbReference>
<keyword evidence="3 5" id="KW-0255">Endonuclease</keyword>
<organism evidence="7 8">
    <name type="scientific">Aquarana catesbeiana</name>
    <name type="common">American bullfrog</name>
    <name type="synonym">Rana catesbeiana</name>
    <dbReference type="NCBI Taxonomy" id="8400"/>
    <lineage>
        <taxon>Eukaryota</taxon>
        <taxon>Metazoa</taxon>
        <taxon>Chordata</taxon>
        <taxon>Craniata</taxon>
        <taxon>Vertebrata</taxon>
        <taxon>Euteleostomi</taxon>
        <taxon>Amphibia</taxon>
        <taxon>Batrachia</taxon>
        <taxon>Anura</taxon>
        <taxon>Neobatrachia</taxon>
        <taxon>Ranoidea</taxon>
        <taxon>Ranidae</taxon>
        <taxon>Aquarana</taxon>
    </lineage>
</organism>
<dbReference type="SUPFAM" id="SSF54076">
    <property type="entry name" value="RNase A-like"/>
    <property type="match status" value="1"/>
</dbReference>
<dbReference type="OrthoDB" id="8573660at2759"/>
<dbReference type="Gene3D" id="3.10.130.10">
    <property type="entry name" value="Ribonuclease A-like domain"/>
    <property type="match status" value="1"/>
</dbReference>
<proteinExistence type="inferred from homology"/>
<evidence type="ECO:0000256" key="2">
    <source>
        <dbReference type="ARBA" id="ARBA00022722"/>
    </source>
</evidence>
<keyword evidence="4 5" id="KW-0378">Hydrolase</keyword>
<feature type="domain" description="Ribonuclease A-domain" evidence="6">
    <location>
        <begin position="34"/>
        <end position="142"/>
    </location>
</feature>
<dbReference type="EMBL" id="KV925548">
    <property type="protein sequence ID" value="PIO36405.1"/>
    <property type="molecule type" value="Genomic_DNA"/>
</dbReference>
<evidence type="ECO:0000256" key="5">
    <source>
        <dbReference type="RuleBase" id="RU000651"/>
    </source>
</evidence>
<evidence type="ECO:0000313" key="7">
    <source>
        <dbReference type="EMBL" id="PIO36405.1"/>
    </source>
</evidence>